<keyword evidence="3" id="KW-1185">Reference proteome</keyword>
<sequence length="194" mass="21439">MQSQSSAIQVGFVSAGLSMPVVVFSLWAGLAARKMSRAVLLVCNLVRAGSLGLLSILYALSRIEFSPVLLIALLIGSATTFSDVAYQMMISGFIPRSDLTRGIGLLQAIVSVVTFDRTGHRRLAHPTDRSHPHIALSDGRFRGKLMRGASLRPRELWLWTPDQQRCNALGEVLSFMSRRSTRYFGEQAERHQPL</sequence>
<evidence type="ECO:0000313" key="3">
    <source>
        <dbReference type="Proteomes" id="UP000694257"/>
    </source>
</evidence>
<keyword evidence="1" id="KW-0472">Membrane</keyword>
<accession>A0ABX8S1W0</accession>
<keyword evidence="1" id="KW-1133">Transmembrane helix</keyword>
<name>A0ABX8S1W0_NOCIO</name>
<dbReference type="RefSeq" id="WP_218477232.1">
    <property type="nucleotide sequence ID" value="NZ_BAABJN010000015.1"/>
</dbReference>
<dbReference type="EMBL" id="CP078145">
    <property type="protein sequence ID" value="QXN94610.1"/>
    <property type="molecule type" value="Genomic_DNA"/>
</dbReference>
<feature type="transmembrane region" description="Helical" evidence="1">
    <location>
        <begin position="39"/>
        <end position="59"/>
    </location>
</feature>
<dbReference type="Proteomes" id="UP000694257">
    <property type="component" value="Chromosome"/>
</dbReference>
<protein>
    <submittedName>
        <fullName evidence="2">MFS transporter</fullName>
    </submittedName>
</protein>
<evidence type="ECO:0000313" key="2">
    <source>
        <dbReference type="EMBL" id="QXN94610.1"/>
    </source>
</evidence>
<proteinExistence type="predicted"/>
<feature type="transmembrane region" description="Helical" evidence="1">
    <location>
        <begin position="65"/>
        <end position="86"/>
    </location>
</feature>
<organism evidence="2 3">
    <name type="scientific">Nocardia iowensis</name>
    <dbReference type="NCBI Taxonomy" id="204891"/>
    <lineage>
        <taxon>Bacteria</taxon>
        <taxon>Bacillati</taxon>
        <taxon>Actinomycetota</taxon>
        <taxon>Actinomycetes</taxon>
        <taxon>Mycobacteriales</taxon>
        <taxon>Nocardiaceae</taxon>
        <taxon>Nocardia</taxon>
    </lineage>
</organism>
<evidence type="ECO:0000256" key="1">
    <source>
        <dbReference type="SAM" id="Phobius"/>
    </source>
</evidence>
<feature type="transmembrane region" description="Helical" evidence="1">
    <location>
        <begin position="6"/>
        <end position="27"/>
    </location>
</feature>
<keyword evidence="1" id="KW-0812">Transmembrane</keyword>
<reference evidence="2 3" key="1">
    <citation type="submission" date="2021-07" db="EMBL/GenBank/DDBJ databases">
        <title>Whole Genome Sequence of Nocardia Iowensis.</title>
        <authorList>
            <person name="Lamm A."/>
            <person name="Collins-Fairclough A.M."/>
            <person name="Bunk B."/>
            <person name="Sproer C."/>
        </authorList>
    </citation>
    <scope>NUCLEOTIDE SEQUENCE [LARGE SCALE GENOMIC DNA]</scope>
    <source>
        <strain evidence="2 3">NRRL 5646</strain>
    </source>
</reference>
<gene>
    <name evidence="2" type="ORF">KV110_17085</name>
</gene>